<comment type="similarity">
    <text evidence="3 10">Belongs to the ALG6/ALG8 glucosyltransferase family.</text>
</comment>
<comment type="subcellular location">
    <subcellularLocation>
        <location evidence="1 10">Endoplasmic reticulum membrane</location>
        <topology evidence="1 10">Multi-pass membrane protein</topology>
    </subcellularLocation>
</comment>
<feature type="transmembrane region" description="Helical" evidence="10">
    <location>
        <begin position="110"/>
        <end position="129"/>
    </location>
</feature>
<dbReference type="Pfam" id="PF03155">
    <property type="entry name" value="Alg6_Alg8"/>
    <property type="match status" value="1"/>
</dbReference>
<evidence type="ECO:0000313" key="12">
    <source>
        <dbReference type="EMBL" id="CAD7655781.1"/>
    </source>
</evidence>
<feature type="transmembrane region" description="Helical" evidence="10">
    <location>
        <begin position="21"/>
        <end position="40"/>
    </location>
</feature>
<dbReference type="EMBL" id="CAJPVJ010010034">
    <property type="protein sequence ID" value="CAG2172968.1"/>
    <property type="molecule type" value="Genomic_DNA"/>
</dbReference>
<dbReference type="PANTHER" id="PTHR12413">
    <property type="entry name" value="DOLICHYL GLYCOSYLTRANSFERASE"/>
    <property type="match status" value="1"/>
</dbReference>
<feature type="transmembrane region" description="Helical" evidence="10">
    <location>
        <begin position="201"/>
        <end position="226"/>
    </location>
</feature>
<dbReference type="AlphaFoldDB" id="A0A7R9M8V6"/>
<evidence type="ECO:0000256" key="2">
    <source>
        <dbReference type="ARBA" id="ARBA00004922"/>
    </source>
</evidence>
<dbReference type="GO" id="GO:0042283">
    <property type="term" value="F:dolichyl pyrophosphate Glc1Man9GlcNAc2 alpha-1,3-glucosyltransferase activity"/>
    <property type="evidence" value="ECO:0007669"/>
    <property type="project" value="TreeGrafter"/>
</dbReference>
<feature type="region of interest" description="Disordered" evidence="11">
    <location>
        <begin position="522"/>
        <end position="548"/>
    </location>
</feature>
<evidence type="ECO:0000256" key="3">
    <source>
        <dbReference type="ARBA" id="ARBA00008715"/>
    </source>
</evidence>
<feature type="transmembrane region" description="Helical" evidence="10">
    <location>
        <begin position="246"/>
        <end position="264"/>
    </location>
</feature>
<evidence type="ECO:0000256" key="7">
    <source>
        <dbReference type="ARBA" id="ARBA00022824"/>
    </source>
</evidence>
<sequence>MKLRIKSGDDQIMSSMTDYKYWSLALSITCIKVLLMKSYHSTDFEVHRNWLSITHNLPISQWYYESTSEWTLDYPPLFAWFELLLAKFAHYFDENMLQISANGYISDKTIVFQRLTVIATDFVYFYAVLQWCQTIAKLKIRFSKQFIYDQWFHPNVILAMLFLWNPGLLLVDHIHFQYNGILSGILLLSMARVIQKRELEAAFWFAVLLNMKHIYVYISPAFFVYLLRNYCFDRHLNFKATNFAKLALIVSSVFAASFGPFLALGQMRQLMARLFPFKRGLSHAYWAPNFWALYNSADKVLGFSLKASPGANASMTSGLVQQYDHQVLPNITPIVTFVLVIVAIVPSMSFLWRRSHQNYSQILFLRCVVMCAFSSYVFGWHVHEKAILLITIPLTPLAMVSKWDAKMFNMVSVVGNYSLFPLLFKEAETLTKILLLVIYSVYSFKSLEIHHKISANKFENSFPLMNFLETIYLLGLIGIQLIYSLCPLFNVCQRYPFVPLMTTSFYCSLVLVRFELRTKTYESPPKKGRGPTIEKATNDEVQPMIQRG</sequence>
<evidence type="ECO:0000313" key="13">
    <source>
        <dbReference type="Proteomes" id="UP000728032"/>
    </source>
</evidence>
<feature type="transmembrane region" description="Helical" evidence="10">
    <location>
        <begin position="150"/>
        <end position="170"/>
    </location>
</feature>
<gene>
    <name evidence="12" type="ORF">ONB1V03_LOCUS12424</name>
</gene>
<proteinExistence type="inferred from homology"/>
<keyword evidence="7 10" id="KW-0256">Endoplasmic reticulum</keyword>
<dbReference type="OrthoDB" id="1689333at2759"/>
<name>A0A7R9M8V6_9ACAR</name>
<keyword evidence="9 10" id="KW-0472">Membrane</keyword>
<dbReference type="UniPathway" id="UPA00378"/>
<keyword evidence="6 10" id="KW-0812">Transmembrane</keyword>
<feature type="transmembrane region" description="Helical" evidence="10">
    <location>
        <begin position="463"/>
        <end position="483"/>
    </location>
</feature>
<feature type="transmembrane region" description="Helical" evidence="10">
    <location>
        <begin position="331"/>
        <end position="352"/>
    </location>
</feature>
<keyword evidence="13" id="KW-1185">Reference proteome</keyword>
<evidence type="ECO:0000256" key="11">
    <source>
        <dbReference type="SAM" id="MobiDB-lite"/>
    </source>
</evidence>
<feature type="transmembrane region" description="Helical" evidence="10">
    <location>
        <begin position="176"/>
        <end position="194"/>
    </location>
</feature>
<reference evidence="12" key="1">
    <citation type="submission" date="2020-11" db="EMBL/GenBank/DDBJ databases">
        <authorList>
            <person name="Tran Van P."/>
        </authorList>
    </citation>
    <scope>NUCLEOTIDE SEQUENCE</scope>
</reference>
<evidence type="ECO:0000256" key="5">
    <source>
        <dbReference type="ARBA" id="ARBA00022679"/>
    </source>
</evidence>
<keyword evidence="8 10" id="KW-1133">Transmembrane helix</keyword>
<accession>A0A7R9M8V6</accession>
<dbReference type="GO" id="GO:0006487">
    <property type="term" value="P:protein N-linked glycosylation"/>
    <property type="evidence" value="ECO:0007669"/>
    <property type="project" value="TreeGrafter"/>
</dbReference>
<organism evidence="12">
    <name type="scientific">Oppiella nova</name>
    <dbReference type="NCBI Taxonomy" id="334625"/>
    <lineage>
        <taxon>Eukaryota</taxon>
        <taxon>Metazoa</taxon>
        <taxon>Ecdysozoa</taxon>
        <taxon>Arthropoda</taxon>
        <taxon>Chelicerata</taxon>
        <taxon>Arachnida</taxon>
        <taxon>Acari</taxon>
        <taxon>Acariformes</taxon>
        <taxon>Sarcoptiformes</taxon>
        <taxon>Oribatida</taxon>
        <taxon>Brachypylina</taxon>
        <taxon>Oppioidea</taxon>
        <taxon>Oppiidae</taxon>
        <taxon>Oppiella</taxon>
    </lineage>
</organism>
<dbReference type="PANTHER" id="PTHR12413:SF2">
    <property type="entry name" value="DOLICHYL PYROPHOSPHATE GLC1MAN9GLCNAC2 ALPHA-1,3-GLUCOSYLTRANSFERASE-RELATED"/>
    <property type="match status" value="1"/>
</dbReference>
<dbReference type="GO" id="GO:0005789">
    <property type="term" value="C:endoplasmic reticulum membrane"/>
    <property type="evidence" value="ECO:0007669"/>
    <property type="project" value="UniProtKB-SubCell"/>
</dbReference>
<keyword evidence="4 10" id="KW-0328">Glycosyltransferase</keyword>
<evidence type="ECO:0000256" key="1">
    <source>
        <dbReference type="ARBA" id="ARBA00004477"/>
    </source>
</evidence>
<evidence type="ECO:0000256" key="9">
    <source>
        <dbReference type="ARBA" id="ARBA00023136"/>
    </source>
</evidence>
<evidence type="ECO:0000256" key="4">
    <source>
        <dbReference type="ARBA" id="ARBA00022676"/>
    </source>
</evidence>
<evidence type="ECO:0000256" key="8">
    <source>
        <dbReference type="ARBA" id="ARBA00022989"/>
    </source>
</evidence>
<dbReference type="Proteomes" id="UP000728032">
    <property type="component" value="Unassembled WGS sequence"/>
</dbReference>
<feature type="transmembrane region" description="Helical" evidence="10">
    <location>
        <begin position="386"/>
        <end position="403"/>
    </location>
</feature>
<evidence type="ECO:0000256" key="6">
    <source>
        <dbReference type="ARBA" id="ARBA00022692"/>
    </source>
</evidence>
<dbReference type="InterPro" id="IPR004856">
    <property type="entry name" value="Glyco_trans_ALG6/ALG8"/>
</dbReference>
<comment type="pathway">
    <text evidence="2 10">Protein modification; protein glycosylation.</text>
</comment>
<evidence type="ECO:0000256" key="10">
    <source>
        <dbReference type="RuleBase" id="RU363110"/>
    </source>
</evidence>
<feature type="transmembrane region" description="Helical" evidence="10">
    <location>
        <begin position="358"/>
        <end position="379"/>
    </location>
</feature>
<keyword evidence="5 10" id="KW-0808">Transferase</keyword>
<protein>
    <recommendedName>
        <fullName evidence="10">Alpha-1,3-glucosyltransferase</fullName>
        <ecNumber evidence="10">2.4.1.-</ecNumber>
    </recommendedName>
</protein>
<dbReference type="EMBL" id="OC924859">
    <property type="protein sequence ID" value="CAD7655781.1"/>
    <property type="molecule type" value="Genomic_DNA"/>
</dbReference>
<dbReference type="EC" id="2.4.1.-" evidence="10"/>